<reference evidence="1" key="1">
    <citation type="submission" date="2021-02" db="EMBL/GenBank/DDBJ databases">
        <authorList>
            <person name="Nowell W R."/>
        </authorList>
    </citation>
    <scope>NUCLEOTIDE SEQUENCE</scope>
</reference>
<keyword evidence="3" id="KW-1185">Reference proteome</keyword>
<evidence type="ECO:0000313" key="3">
    <source>
        <dbReference type="Proteomes" id="UP000663829"/>
    </source>
</evidence>
<sequence length="58" mass="6655">MSATVSQVKSVYLFKNGYGLIIKQFDLPYNRTNVELVDDILPKQPTYGTFWIQSLTPD</sequence>
<organism evidence="1 3">
    <name type="scientific">Didymodactylos carnosus</name>
    <dbReference type="NCBI Taxonomy" id="1234261"/>
    <lineage>
        <taxon>Eukaryota</taxon>
        <taxon>Metazoa</taxon>
        <taxon>Spiralia</taxon>
        <taxon>Gnathifera</taxon>
        <taxon>Rotifera</taxon>
        <taxon>Eurotatoria</taxon>
        <taxon>Bdelloidea</taxon>
        <taxon>Philodinida</taxon>
        <taxon>Philodinidae</taxon>
        <taxon>Didymodactylos</taxon>
    </lineage>
</organism>
<feature type="non-terminal residue" evidence="1">
    <location>
        <position position="58"/>
    </location>
</feature>
<gene>
    <name evidence="1" type="ORF">GPM918_LOCUS42482</name>
    <name evidence="2" type="ORF">SRO942_LOCUS43727</name>
</gene>
<dbReference type="EMBL" id="CAJNOQ010035863">
    <property type="protein sequence ID" value="CAF1601625.1"/>
    <property type="molecule type" value="Genomic_DNA"/>
</dbReference>
<name>A0A816AY84_9BILA</name>
<accession>A0A816AY84</accession>
<comment type="caution">
    <text evidence="1">The sequence shown here is derived from an EMBL/GenBank/DDBJ whole genome shotgun (WGS) entry which is preliminary data.</text>
</comment>
<dbReference type="Proteomes" id="UP000681722">
    <property type="component" value="Unassembled WGS sequence"/>
</dbReference>
<dbReference type="AlphaFoldDB" id="A0A816AY84"/>
<dbReference type="Proteomes" id="UP000663829">
    <property type="component" value="Unassembled WGS sequence"/>
</dbReference>
<evidence type="ECO:0000313" key="1">
    <source>
        <dbReference type="EMBL" id="CAF1601625.1"/>
    </source>
</evidence>
<protein>
    <submittedName>
        <fullName evidence="1">Uncharacterized protein</fullName>
    </submittedName>
</protein>
<proteinExistence type="predicted"/>
<dbReference type="EMBL" id="CAJOBC010102299">
    <property type="protein sequence ID" value="CAF4479119.1"/>
    <property type="molecule type" value="Genomic_DNA"/>
</dbReference>
<evidence type="ECO:0000313" key="2">
    <source>
        <dbReference type="EMBL" id="CAF4479119.1"/>
    </source>
</evidence>